<organism evidence="2 3">
    <name type="scientific">Tanacetum coccineum</name>
    <dbReference type="NCBI Taxonomy" id="301880"/>
    <lineage>
        <taxon>Eukaryota</taxon>
        <taxon>Viridiplantae</taxon>
        <taxon>Streptophyta</taxon>
        <taxon>Embryophyta</taxon>
        <taxon>Tracheophyta</taxon>
        <taxon>Spermatophyta</taxon>
        <taxon>Magnoliopsida</taxon>
        <taxon>eudicotyledons</taxon>
        <taxon>Gunneridae</taxon>
        <taxon>Pentapetalae</taxon>
        <taxon>asterids</taxon>
        <taxon>campanulids</taxon>
        <taxon>Asterales</taxon>
        <taxon>Asteraceae</taxon>
        <taxon>Asteroideae</taxon>
        <taxon>Anthemideae</taxon>
        <taxon>Anthemidinae</taxon>
        <taxon>Tanacetum</taxon>
    </lineage>
</organism>
<name>A0ABQ4YB07_9ASTR</name>
<keyword evidence="3" id="KW-1185">Reference proteome</keyword>
<feature type="region of interest" description="Disordered" evidence="1">
    <location>
        <begin position="17"/>
        <end position="82"/>
    </location>
</feature>
<feature type="compositionally biased region" description="Basic and acidic residues" evidence="1">
    <location>
        <begin position="132"/>
        <end position="141"/>
    </location>
</feature>
<reference evidence="2" key="2">
    <citation type="submission" date="2022-01" db="EMBL/GenBank/DDBJ databases">
        <authorList>
            <person name="Yamashiro T."/>
            <person name="Shiraishi A."/>
            <person name="Satake H."/>
            <person name="Nakayama K."/>
        </authorList>
    </citation>
    <scope>NUCLEOTIDE SEQUENCE</scope>
</reference>
<gene>
    <name evidence="2" type="ORF">Tco_0707689</name>
</gene>
<evidence type="ECO:0000313" key="2">
    <source>
        <dbReference type="EMBL" id="GJS74848.1"/>
    </source>
</evidence>
<accession>A0ABQ4YB07</accession>
<evidence type="ECO:0000256" key="1">
    <source>
        <dbReference type="SAM" id="MobiDB-lite"/>
    </source>
</evidence>
<feature type="region of interest" description="Disordered" evidence="1">
    <location>
        <begin position="118"/>
        <end position="141"/>
    </location>
</feature>
<evidence type="ECO:0000313" key="3">
    <source>
        <dbReference type="Proteomes" id="UP001151760"/>
    </source>
</evidence>
<comment type="caution">
    <text evidence="2">The sequence shown here is derived from an EMBL/GenBank/DDBJ whole genome shotgun (WGS) entry which is preliminary data.</text>
</comment>
<reference evidence="2" key="1">
    <citation type="journal article" date="2022" name="Int. J. Mol. Sci.">
        <title>Draft Genome of Tanacetum Coccineum: Genomic Comparison of Closely Related Tanacetum-Family Plants.</title>
        <authorList>
            <person name="Yamashiro T."/>
            <person name="Shiraishi A."/>
            <person name="Nakayama K."/>
            <person name="Satake H."/>
        </authorList>
    </citation>
    <scope>NUCLEOTIDE SEQUENCE</scope>
</reference>
<feature type="compositionally biased region" description="Polar residues" evidence="1">
    <location>
        <begin position="118"/>
        <end position="131"/>
    </location>
</feature>
<dbReference type="EMBL" id="BQNB010010260">
    <property type="protein sequence ID" value="GJS74848.1"/>
    <property type="molecule type" value="Genomic_DNA"/>
</dbReference>
<feature type="compositionally biased region" description="Polar residues" evidence="1">
    <location>
        <begin position="24"/>
        <end position="72"/>
    </location>
</feature>
<sequence>MDFIGQNMDKRVLHEQHSGIVSERWNTNSSDNDCSKTGNDQISGNQSSTFGNESSRSGNECSERSNSGNYTNIKPYYDTKPMAEVPNTADYNVFAIKKQHTEQPEFIIDTYMMEKNDSNVTSDSLDMSHNVSKVDQHATEP</sequence>
<protein>
    <submittedName>
        <fullName evidence="2">Uncharacterized protein</fullName>
    </submittedName>
</protein>
<dbReference type="Proteomes" id="UP001151760">
    <property type="component" value="Unassembled WGS sequence"/>
</dbReference>
<proteinExistence type="predicted"/>